<dbReference type="AlphaFoldDB" id="A0A5E4MAP5"/>
<sequence>MDRYEEESKRLNTKIHFYKLDESDIRQDWTIQNEFPGRSSLTVTEKILFIVERIANANNLTKSVNTKNLGEKCEECNKNSNSKPQNKTDSKIRHHFRQALFTNKFGLVQLFESSNNFVKQLTLENKNMKTLLKYTIHLSSKLVDRSISAGKDT</sequence>
<name>A0A5E4MAP5_9HEMI</name>
<keyword evidence="2" id="KW-1185">Reference proteome</keyword>
<accession>A0A5E4MAP5</accession>
<evidence type="ECO:0000313" key="2">
    <source>
        <dbReference type="Proteomes" id="UP000325440"/>
    </source>
</evidence>
<dbReference type="Proteomes" id="UP000325440">
    <property type="component" value="Unassembled WGS sequence"/>
</dbReference>
<proteinExistence type="predicted"/>
<evidence type="ECO:0000313" key="1">
    <source>
        <dbReference type="EMBL" id="VVC29311.1"/>
    </source>
</evidence>
<reference evidence="1 2" key="1">
    <citation type="submission" date="2019-08" db="EMBL/GenBank/DDBJ databases">
        <authorList>
            <person name="Alioto T."/>
            <person name="Alioto T."/>
            <person name="Gomez Garrido J."/>
        </authorList>
    </citation>
    <scope>NUCLEOTIDE SEQUENCE [LARGE SCALE GENOMIC DNA]</scope>
</reference>
<dbReference type="EMBL" id="CABPRJ010000490">
    <property type="protein sequence ID" value="VVC29311.1"/>
    <property type="molecule type" value="Genomic_DNA"/>
</dbReference>
<protein>
    <submittedName>
        <fullName evidence="1">Uncharacterized protein</fullName>
    </submittedName>
</protein>
<organism evidence="1 2">
    <name type="scientific">Cinara cedri</name>
    <dbReference type="NCBI Taxonomy" id="506608"/>
    <lineage>
        <taxon>Eukaryota</taxon>
        <taxon>Metazoa</taxon>
        <taxon>Ecdysozoa</taxon>
        <taxon>Arthropoda</taxon>
        <taxon>Hexapoda</taxon>
        <taxon>Insecta</taxon>
        <taxon>Pterygota</taxon>
        <taxon>Neoptera</taxon>
        <taxon>Paraneoptera</taxon>
        <taxon>Hemiptera</taxon>
        <taxon>Sternorrhyncha</taxon>
        <taxon>Aphidomorpha</taxon>
        <taxon>Aphidoidea</taxon>
        <taxon>Aphididae</taxon>
        <taxon>Lachninae</taxon>
        <taxon>Cinara</taxon>
    </lineage>
</organism>
<gene>
    <name evidence="1" type="ORF">CINCED_3A024348</name>
</gene>